<protein>
    <recommendedName>
        <fullName evidence="2">DUF4283 domain-containing protein</fullName>
    </recommendedName>
</protein>
<accession>A0A9Q1JNU6</accession>
<feature type="compositionally biased region" description="Polar residues" evidence="1">
    <location>
        <begin position="242"/>
        <end position="256"/>
    </location>
</feature>
<dbReference type="Proteomes" id="UP001153076">
    <property type="component" value="Unassembled WGS sequence"/>
</dbReference>
<dbReference type="AlphaFoldDB" id="A0A9Q1JNU6"/>
<keyword evidence="4" id="KW-1185">Reference proteome</keyword>
<feature type="region of interest" description="Disordered" evidence="1">
    <location>
        <begin position="230"/>
        <end position="256"/>
    </location>
</feature>
<name>A0A9Q1JNU6_9CARY</name>
<dbReference type="Pfam" id="PF14111">
    <property type="entry name" value="DUF4283"/>
    <property type="match status" value="1"/>
</dbReference>
<feature type="compositionally biased region" description="Basic and acidic residues" evidence="1">
    <location>
        <begin position="230"/>
        <end position="239"/>
    </location>
</feature>
<gene>
    <name evidence="3" type="ORF">Cgig2_006426</name>
</gene>
<evidence type="ECO:0000313" key="3">
    <source>
        <dbReference type="EMBL" id="KAJ8427758.1"/>
    </source>
</evidence>
<dbReference type="EMBL" id="JAKOGI010001100">
    <property type="protein sequence ID" value="KAJ8427758.1"/>
    <property type="molecule type" value="Genomic_DNA"/>
</dbReference>
<dbReference type="Gene3D" id="3.60.10.10">
    <property type="entry name" value="Endonuclease/exonuclease/phosphatase"/>
    <property type="match status" value="1"/>
</dbReference>
<comment type="caution">
    <text evidence="3">The sequence shown here is derived from an EMBL/GenBank/DDBJ whole genome shotgun (WGS) entry which is preliminary data.</text>
</comment>
<dbReference type="SUPFAM" id="SSF56219">
    <property type="entry name" value="DNase I-like"/>
    <property type="match status" value="1"/>
</dbReference>
<dbReference type="InterPro" id="IPR036691">
    <property type="entry name" value="Endo/exonu/phosph_ase_sf"/>
</dbReference>
<evidence type="ECO:0000256" key="1">
    <source>
        <dbReference type="SAM" id="MobiDB-lite"/>
    </source>
</evidence>
<proteinExistence type="predicted"/>
<dbReference type="InterPro" id="IPR025558">
    <property type="entry name" value="DUF4283"/>
</dbReference>
<dbReference type="OrthoDB" id="425619at2759"/>
<dbReference type="PANTHER" id="PTHR33233:SF17">
    <property type="entry name" value="DUF4283 DOMAIN-CONTAINING PROTEIN"/>
    <property type="match status" value="1"/>
</dbReference>
<evidence type="ECO:0000259" key="2">
    <source>
        <dbReference type="Pfam" id="PF14111"/>
    </source>
</evidence>
<sequence length="725" mass="83340">MRREATSPPQLTEIRSWALVQLGSYASLVDPDKGTTLKYIPSQTISGQKCAKIEKSDIVFVVKYWANAVICGVVGANPPLDVGGGFVHRIWKNLAIDKVVLARKGVYLVRFIHAQDKMTVLQKGIYSFDKKPFLVKAWNEAMALNISTLQNLPIWAQFPELDLNTLGVPIKTDKSTKEKTTIQYCQALVEVLIEGPFPKHIDFVNDRDIVPIKCNHYYLLGHEQQECRKKGKPRQEWRKVPQPQNNEVQTENQQRMDQMDTEGFTVPRRTGHRRTRYQARTETAASLNNPNKQEEVKNFLNKQKVGMVAVLETKVKEQNKDAVAEQHIHCKVMQLSTQNYGHNQLGARQQLWEDLRSLAINIQDAWCVLGDLNAVLHPEERIGGVDIKQSEIVDFLKCIEEFELKEVRTTGAYFTWTNKSKNEFKFCEIWCDDPSLKEIVQEQCRRKVKGCKMLQLYDILRSTRGPLRRLNREKFAGIHEQQQIARRELDIAQEKLHKEPINSMLEEEEKACREKYIKILKSSLSLIKQQSKLQWINQGDHCTKWFFAKMKQRQMASYVYATQDTQGNSVEGLLGKQDTRRDHIDVSIMQDGPILNVEQLVGLIKQFLELDMIEAIISISTVKSPGHDGYSSSFYKACWSEIGPKVCEAVLEFFQTRKMLKQCNDTRLVLLPKVLLPTRPTTFRPISCSNVIYKYIPKLLCCCLMCCYVKNLQEVIQGNTSPPDA</sequence>
<organism evidence="3 4">
    <name type="scientific">Carnegiea gigantea</name>
    <dbReference type="NCBI Taxonomy" id="171969"/>
    <lineage>
        <taxon>Eukaryota</taxon>
        <taxon>Viridiplantae</taxon>
        <taxon>Streptophyta</taxon>
        <taxon>Embryophyta</taxon>
        <taxon>Tracheophyta</taxon>
        <taxon>Spermatophyta</taxon>
        <taxon>Magnoliopsida</taxon>
        <taxon>eudicotyledons</taxon>
        <taxon>Gunneridae</taxon>
        <taxon>Pentapetalae</taxon>
        <taxon>Caryophyllales</taxon>
        <taxon>Cactineae</taxon>
        <taxon>Cactaceae</taxon>
        <taxon>Cactoideae</taxon>
        <taxon>Echinocereeae</taxon>
        <taxon>Carnegiea</taxon>
    </lineage>
</organism>
<evidence type="ECO:0000313" key="4">
    <source>
        <dbReference type="Proteomes" id="UP001153076"/>
    </source>
</evidence>
<feature type="domain" description="DUF4283" evidence="2">
    <location>
        <begin position="65"/>
        <end position="142"/>
    </location>
</feature>
<dbReference type="PANTHER" id="PTHR33233">
    <property type="entry name" value="ENDONUCLEASE/EXONUCLEASE/PHOSPHATASE"/>
    <property type="match status" value="1"/>
</dbReference>
<reference evidence="3" key="1">
    <citation type="submission" date="2022-04" db="EMBL/GenBank/DDBJ databases">
        <title>Carnegiea gigantea Genome sequencing and assembly v2.</title>
        <authorList>
            <person name="Copetti D."/>
            <person name="Sanderson M.J."/>
            <person name="Burquez A."/>
            <person name="Wojciechowski M.F."/>
        </authorList>
    </citation>
    <scope>NUCLEOTIDE SEQUENCE</scope>
    <source>
        <strain evidence="3">SGP5-SGP5p</strain>
        <tissue evidence="3">Aerial part</tissue>
    </source>
</reference>